<organism evidence="2 3">
    <name type="scientific">Marinomonas piezotolerans</name>
    <dbReference type="NCBI Taxonomy" id="2213058"/>
    <lineage>
        <taxon>Bacteria</taxon>
        <taxon>Pseudomonadati</taxon>
        <taxon>Pseudomonadota</taxon>
        <taxon>Gammaproteobacteria</taxon>
        <taxon>Oceanospirillales</taxon>
        <taxon>Oceanospirillaceae</taxon>
        <taxon>Marinomonas</taxon>
    </lineage>
</organism>
<evidence type="ECO:0000259" key="1">
    <source>
        <dbReference type="PROSITE" id="PS51704"/>
    </source>
</evidence>
<sequence>MQLSKVIGHRGAAGLAPENTLASIRAAAEVGVKWVEIDVYPIAQGGLVIFHDDTLERCTNGSGLTLDANLETILSLDAGAWFGEAHLGEKVPTLEQALDCIQSLGLGLNLEIKYEGADVEAVVPPILAVLAERWQDNEKLLVSSFNYAALEMCFKVNPLRHLAYLVEEVPSDWLLKLAAIQAYSLNCYYLPLTEEQAVAVKSAGYKLLCYTANEPDLVAQHWEWGMDAVITDDPRQFMHLEH</sequence>
<gene>
    <name evidence="2" type="ORF">DN730_07165</name>
</gene>
<dbReference type="AlphaFoldDB" id="A0A370UC52"/>
<dbReference type="OrthoDB" id="9795622at2"/>
<dbReference type="PROSITE" id="PS51704">
    <property type="entry name" value="GP_PDE"/>
    <property type="match status" value="1"/>
</dbReference>
<dbReference type="PANTHER" id="PTHR46211">
    <property type="entry name" value="GLYCEROPHOSPHORYL DIESTER PHOSPHODIESTERASE"/>
    <property type="match status" value="1"/>
</dbReference>
<evidence type="ECO:0000313" key="2">
    <source>
        <dbReference type="EMBL" id="RDL45382.1"/>
    </source>
</evidence>
<proteinExistence type="predicted"/>
<dbReference type="Proteomes" id="UP000254326">
    <property type="component" value="Unassembled WGS sequence"/>
</dbReference>
<protein>
    <submittedName>
        <fullName evidence="2">Glycerophosphoryl diester phosphodiesterase</fullName>
    </submittedName>
</protein>
<dbReference type="InterPro" id="IPR030395">
    <property type="entry name" value="GP_PDE_dom"/>
</dbReference>
<dbReference type="EMBL" id="QKRA01000002">
    <property type="protein sequence ID" value="RDL45382.1"/>
    <property type="molecule type" value="Genomic_DNA"/>
</dbReference>
<name>A0A370UC52_9GAMM</name>
<accession>A0A370UC52</accession>
<dbReference type="PANTHER" id="PTHR46211:SF1">
    <property type="entry name" value="GLYCEROPHOSPHODIESTER PHOSPHODIESTERASE, CYTOPLASMIC"/>
    <property type="match status" value="1"/>
</dbReference>
<dbReference type="CDD" id="cd08562">
    <property type="entry name" value="GDPD_EcUgpQ_like"/>
    <property type="match status" value="1"/>
</dbReference>
<dbReference type="SUPFAM" id="SSF51695">
    <property type="entry name" value="PLC-like phosphodiesterases"/>
    <property type="match status" value="1"/>
</dbReference>
<dbReference type="InterPro" id="IPR017946">
    <property type="entry name" value="PLC-like_Pdiesterase_TIM-brl"/>
</dbReference>
<evidence type="ECO:0000313" key="3">
    <source>
        <dbReference type="Proteomes" id="UP000254326"/>
    </source>
</evidence>
<dbReference type="GO" id="GO:0008081">
    <property type="term" value="F:phosphoric diester hydrolase activity"/>
    <property type="evidence" value="ECO:0007669"/>
    <property type="project" value="InterPro"/>
</dbReference>
<dbReference type="Pfam" id="PF03009">
    <property type="entry name" value="GDPD"/>
    <property type="match status" value="1"/>
</dbReference>
<dbReference type="GO" id="GO:0006629">
    <property type="term" value="P:lipid metabolic process"/>
    <property type="evidence" value="ECO:0007669"/>
    <property type="project" value="InterPro"/>
</dbReference>
<reference evidence="2 3" key="1">
    <citation type="submission" date="2018-06" db="EMBL/GenBank/DDBJ databases">
        <title>Marinomonas sp. YLB-05 draft genome sequence.</title>
        <authorList>
            <person name="Yu L."/>
            <person name="Tang X."/>
        </authorList>
    </citation>
    <scope>NUCLEOTIDE SEQUENCE [LARGE SCALE GENOMIC DNA]</scope>
    <source>
        <strain evidence="2 3">YLB-05</strain>
    </source>
</reference>
<dbReference type="RefSeq" id="WP_115467415.1">
    <property type="nucleotide sequence ID" value="NZ_QKRA01000002.1"/>
</dbReference>
<keyword evidence="3" id="KW-1185">Reference proteome</keyword>
<dbReference type="Gene3D" id="3.20.20.190">
    <property type="entry name" value="Phosphatidylinositol (PI) phosphodiesterase"/>
    <property type="match status" value="1"/>
</dbReference>
<comment type="caution">
    <text evidence="2">The sequence shown here is derived from an EMBL/GenBank/DDBJ whole genome shotgun (WGS) entry which is preliminary data.</text>
</comment>
<feature type="domain" description="GP-PDE" evidence="1">
    <location>
        <begin position="4"/>
        <end position="241"/>
    </location>
</feature>